<keyword evidence="2" id="KW-1185">Reference proteome</keyword>
<evidence type="ECO:0000313" key="2">
    <source>
        <dbReference type="Proteomes" id="UP000197277"/>
    </source>
</evidence>
<organism evidence="1 2">
    <name type="scientific">Hymenobacter amundsenii</name>
    <dbReference type="NCBI Taxonomy" id="2006685"/>
    <lineage>
        <taxon>Bacteria</taxon>
        <taxon>Pseudomonadati</taxon>
        <taxon>Bacteroidota</taxon>
        <taxon>Cytophagia</taxon>
        <taxon>Cytophagales</taxon>
        <taxon>Hymenobacteraceae</taxon>
        <taxon>Hymenobacter</taxon>
    </lineage>
</organism>
<name>A0A246FIH9_9BACT</name>
<dbReference type="Proteomes" id="UP000197277">
    <property type="component" value="Unassembled WGS sequence"/>
</dbReference>
<protein>
    <submittedName>
        <fullName evidence="1">Uncharacterized protein</fullName>
    </submittedName>
</protein>
<comment type="caution">
    <text evidence="1">The sequence shown here is derived from an EMBL/GenBank/DDBJ whole genome shotgun (WGS) entry which is preliminary data.</text>
</comment>
<evidence type="ECO:0000313" key="1">
    <source>
        <dbReference type="EMBL" id="OWP62329.1"/>
    </source>
</evidence>
<sequence length="61" mass="6937">MLDEPNTVKVEKVELLQGVTQVFVIAAQAARTTELSKTTFHYIALEQEHKPGLPLWLINYL</sequence>
<accession>A0A246FIH9</accession>
<dbReference type="AlphaFoldDB" id="A0A246FIH9"/>
<dbReference type="EMBL" id="NIRR01000027">
    <property type="protein sequence ID" value="OWP62329.1"/>
    <property type="molecule type" value="Genomic_DNA"/>
</dbReference>
<reference evidence="1 2" key="1">
    <citation type="submission" date="2017-06" db="EMBL/GenBank/DDBJ databases">
        <title>Hymenobacter amundsenii sp. nov. isolated from regoliths in Antarctica.</title>
        <authorList>
            <person name="Sedlacek I."/>
            <person name="Kralova S."/>
            <person name="Pantucek R."/>
            <person name="Svec P."/>
            <person name="Holochova P."/>
            <person name="Stankova E."/>
            <person name="Vrbovska V."/>
            <person name="Busse H.-J."/>
        </authorList>
    </citation>
    <scope>NUCLEOTIDE SEQUENCE [LARGE SCALE GENOMIC DNA]</scope>
    <source>
        <strain evidence="1 2">CCM 8682</strain>
    </source>
</reference>
<gene>
    <name evidence="1" type="ORF">CDA63_14680</name>
</gene>
<proteinExistence type="predicted"/>